<feature type="region of interest" description="Disordered" evidence="1">
    <location>
        <begin position="85"/>
        <end position="106"/>
    </location>
</feature>
<dbReference type="GeneID" id="13291104"/>
<dbReference type="Proteomes" id="UP000002668">
    <property type="component" value="Genome"/>
</dbReference>
<name>E4ZT64_LEPMJ</name>
<sequence>MACTVRADDLQSTDPSSEKRVTQYRTSNSSHRGDPKLLNIAMRLPFEDEIYLGGNEWQASANDEHPFTNLIREAIKKHRIQSLEHHARNIDVNQSNSKRNPRKEQTLTPQFKMEVGFHHWCRGPITRLCGPESQKTSRNSPRFMTDNIVVYEEGVAFPLAEFLELQFPILDELPLPSSEMYKWWCKNGKTFNWEALPTELKENIVSHCFRDTPFTSIRPPPRRYLKKTTPQPYEVTDHFDNASSLLCVSHQVRYIALRVCLQGIKGHPVCQGLSVGVVGGGPLDKCIRRLGNFHQMLHPEGVPVDEKTAELAMLYKQYPRIYPQLSQYATFAHGIRRVCMRMDFHSYFSFFKLTSHGLRDHWSRFNSGYEMLEQLPALEVVVLELPEPEGTSSRYRPSRMMPPLFYRDHECPRTLHRLIYEKAAEVLALYPVVAVFGFIDELEKERFYSLRRAAIEGLKFTSDELADLYKDDGGGIELEEIVNPGLLPHEIEECREGTRNGLMSREDLAFWPPKCRCTVPCSKVLHPDD</sequence>
<evidence type="ECO:0000313" key="3">
    <source>
        <dbReference type="Proteomes" id="UP000002668"/>
    </source>
</evidence>
<dbReference type="OMA" id="WPPKCRC"/>
<accession>E4ZT64</accession>
<dbReference type="eggNOG" id="ENOG502RPX2">
    <property type="taxonomic scope" value="Eukaryota"/>
</dbReference>
<protein>
    <submittedName>
        <fullName evidence="2">Uncharacterized protein</fullName>
    </submittedName>
</protein>
<evidence type="ECO:0000313" key="2">
    <source>
        <dbReference type="EMBL" id="CBX94495.1"/>
    </source>
</evidence>
<proteinExistence type="predicted"/>
<feature type="region of interest" description="Disordered" evidence="1">
    <location>
        <begin position="1"/>
        <end position="34"/>
    </location>
</feature>
<gene>
    <name evidence="2" type="ORF">LEMA_P119860.1</name>
</gene>
<dbReference type="OrthoDB" id="3781946at2759"/>
<keyword evidence="3" id="KW-1185">Reference proteome</keyword>
<dbReference type="EMBL" id="FP929123">
    <property type="protein sequence ID" value="CBX94495.1"/>
    <property type="molecule type" value="Genomic_DNA"/>
</dbReference>
<dbReference type="AlphaFoldDB" id="E4ZT64"/>
<reference evidence="3" key="1">
    <citation type="journal article" date="2011" name="Nat. Commun.">
        <title>Effector diversification within compartments of the Leptosphaeria maculans genome affected by Repeat-Induced Point mutations.</title>
        <authorList>
            <person name="Rouxel T."/>
            <person name="Grandaubert J."/>
            <person name="Hane J.K."/>
            <person name="Hoede C."/>
            <person name="van de Wouw A.P."/>
            <person name="Couloux A."/>
            <person name="Dominguez V."/>
            <person name="Anthouard V."/>
            <person name="Bally P."/>
            <person name="Bourras S."/>
            <person name="Cozijnsen A.J."/>
            <person name="Ciuffetti L.M."/>
            <person name="Degrave A."/>
            <person name="Dilmaghani A."/>
            <person name="Duret L."/>
            <person name="Fudal I."/>
            <person name="Goodwin S.B."/>
            <person name="Gout L."/>
            <person name="Glaser N."/>
            <person name="Linglin J."/>
            <person name="Kema G.H.J."/>
            <person name="Lapalu N."/>
            <person name="Lawrence C.B."/>
            <person name="May K."/>
            <person name="Meyer M."/>
            <person name="Ollivier B."/>
            <person name="Poulain J."/>
            <person name="Schoch C.L."/>
            <person name="Simon A."/>
            <person name="Spatafora J.W."/>
            <person name="Stachowiak A."/>
            <person name="Turgeon B.G."/>
            <person name="Tyler B.M."/>
            <person name="Vincent D."/>
            <person name="Weissenbach J."/>
            <person name="Amselem J."/>
            <person name="Quesneville H."/>
            <person name="Oliver R.P."/>
            <person name="Wincker P."/>
            <person name="Balesdent M.-H."/>
            <person name="Howlett B.J."/>
        </authorList>
    </citation>
    <scope>NUCLEOTIDE SEQUENCE [LARGE SCALE GENOMIC DNA]</scope>
    <source>
        <strain evidence="3">JN3 / isolate v23.1.3 / race Av1-4-5-6-7-8</strain>
    </source>
</reference>
<dbReference type="InParanoid" id="E4ZT64"/>
<evidence type="ECO:0000256" key="1">
    <source>
        <dbReference type="SAM" id="MobiDB-lite"/>
    </source>
</evidence>
<organism evidence="3">
    <name type="scientific">Leptosphaeria maculans (strain JN3 / isolate v23.1.3 / race Av1-4-5-6-7-8)</name>
    <name type="common">Blackleg fungus</name>
    <name type="synonym">Phoma lingam</name>
    <dbReference type="NCBI Taxonomy" id="985895"/>
    <lineage>
        <taxon>Eukaryota</taxon>
        <taxon>Fungi</taxon>
        <taxon>Dikarya</taxon>
        <taxon>Ascomycota</taxon>
        <taxon>Pezizomycotina</taxon>
        <taxon>Dothideomycetes</taxon>
        <taxon>Pleosporomycetidae</taxon>
        <taxon>Pleosporales</taxon>
        <taxon>Pleosporineae</taxon>
        <taxon>Leptosphaeriaceae</taxon>
        <taxon>Plenodomus</taxon>
        <taxon>Plenodomus lingam/Leptosphaeria maculans species complex</taxon>
    </lineage>
</organism>
<dbReference type="VEuPathDB" id="FungiDB:LEMA_P119860.1"/>
<dbReference type="HOGENOM" id="CLU_044119_0_0_1"/>